<feature type="transmembrane region" description="Helical" evidence="7">
    <location>
        <begin position="74"/>
        <end position="99"/>
    </location>
</feature>
<evidence type="ECO:0000256" key="6">
    <source>
        <dbReference type="ARBA" id="ARBA00023136"/>
    </source>
</evidence>
<evidence type="ECO:0000256" key="7">
    <source>
        <dbReference type="PIRNR" id="PIRNR031032"/>
    </source>
</evidence>
<dbReference type="GO" id="GO:0005789">
    <property type="term" value="C:endoplasmic reticulum membrane"/>
    <property type="evidence" value="ECO:0007669"/>
    <property type="project" value="UniProtKB-SubCell"/>
</dbReference>
<dbReference type="GeneID" id="18907781"/>
<name>K5WFX9_PHACS</name>
<dbReference type="KEGG" id="pco:PHACADRAFT_116964"/>
<reference evidence="9 10" key="1">
    <citation type="journal article" date="2012" name="BMC Genomics">
        <title>Comparative genomics of the white-rot fungi, Phanerochaete carnosa and P. chrysosporium, to elucidate the genetic basis of the distinct wood types they colonize.</title>
        <authorList>
            <person name="Suzuki H."/>
            <person name="MacDonald J."/>
            <person name="Syed K."/>
            <person name="Salamov A."/>
            <person name="Hori C."/>
            <person name="Aerts A."/>
            <person name="Henrissat B."/>
            <person name="Wiebenga A."/>
            <person name="vanKuyk P.A."/>
            <person name="Barry K."/>
            <person name="Lindquist E."/>
            <person name="LaButti K."/>
            <person name="Lapidus A."/>
            <person name="Lucas S."/>
            <person name="Coutinho P."/>
            <person name="Gong Y."/>
            <person name="Samejima M."/>
            <person name="Mahadevan R."/>
            <person name="Abou-Zaid M."/>
            <person name="de Vries R.P."/>
            <person name="Igarashi K."/>
            <person name="Yadav J.S."/>
            <person name="Grigoriev I.V."/>
            <person name="Master E.R."/>
        </authorList>
    </citation>
    <scope>NUCLEOTIDE SEQUENCE [LARGE SCALE GENOMIC DNA]</scope>
    <source>
        <strain evidence="9 10">HHB-10118-sp</strain>
    </source>
</reference>
<evidence type="ECO:0000313" key="10">
    <source>
        <dbReference type="Proteomes" id="UP000008370"/>
    </source>
</evidence>
<evidence type="ECO:0000259" key="8">
    <source>
        <dbReference type="PROSITE" id="PS51751"/>
    </source>
</evidence>
<dbReference type="InterPro" id="IPR016964">
    <property type="entry name" value="Sigma2_recept"/>
</dbReference>
<dbReference type="EMBL" id="JH930470">
    <property type="protein sequence ID" value="EKM58220.1"/>
    <property type="molecule type" value="Genomic_DNA"/>
</dbReference>
<feature type="domain" description="EXPERA" evidence="8">
    <location>
        <begin position="11"/>
        <end position="168"/>
    </location>
</feature>
<dbReference type="AlphaFoldDB" id="K5WFX9"/>
<dbReference type="InParanoid" id="K5WFX9"/>
<proteinExistence type="inferred from homology"/>
<dbReference type="PANTHER" id="PTHR31204">
    <property type="entry name" value="SIGMA INTRACELLULAR RECEPTOR 2"/>
    <property type="match status" value="1"/>
</dbReference>
<keyword evidence="10" id="KW-1185">Reference proteome</keyword>
<dbReference type="Pfam" id="PF05241">
    <property type="entry name" value="EBP"/>
    <property type="match status" value="1"/>
</dbReference>
<dbReference type="FunCoup" id="K5WFX9">
    <property type="interactions" value="123"/>
</dbReference>
<evidence type="ECO:0000313" key="9">
    <source>
        <dbReference type="EMBL" id="EKM58220.1"/>
    </source>
</evidence>
<sequence length="192" mass="21208">MAAKSLIQRPLDLLYVCFFICHIPATVLLGIQALYTAPWLPDLITSLPNIYVETYQDPLVGGAMGLLGSSSNYIWFYPFQLLEIFFQLPIFILGIWGLLKDSKKVYIPLLAYGASTATAVLPCVVVLFSTPVTTAETLAEKVVSVTAEQKLILLASYIPFVLIPFAMTIDMALRVHKFVKLGLQAQHAAKSR</sequence>
<evidence type="ECO:0000256" key="5">
    <source>
        <dbReference type="ARBA" id="ARBA00022989"/>
    </source>
</evidence>
<dbReference type="InterPro" id="IPR051987">
    <property type="entry name" value="Sigma-2_receptor-like"/>
</dbReference>
<accession>K5WFX9</accession>
<feature type="transmembrane region" description="Helical" evidence="7">
    <location>
        <begin position="12"/>
        <end position="35"/>
    </location>
</feature>
<keyword evidence="3 7" id="KW-0812">Transmembrane</keyword>
<gene>
    <name evidence="9" type="ORF">PHACADRAFT_116964</name>
</gene>
<protein>
    <recommendedName>
        <fullName evidence="7">Efficient mitochondria targeting-associated protein 19</fullName>
    </recommendedName>
</protein>
<keyword evidence="6 7" id="KW-0472">Membrane</keyword>
<comment type="similarity">
    <text evidence="2">Belongs to the TMEM97/sigma-2 receptor family.</text>
</comment>
<dbReference type="PROSITE" id="PS51751">
    <property type="entry name" value="EXPERA"/>
    <property type="match status" value="1"/>
</dbReference>
<dbReference type="RefSeq" id="XP_007393543.1">
    <property type="nucleotide sequence ID" value="XM_007393481.1"/>
</dbReference>
<keyword evidence="4 7" id="KW-0256">Endoplasmic reticulum</keyword>
<evidence type="ECO:0000256" key="1">
    <source>
        <dbReference type="ARBA" id="ARBA00004477"/>
    </source>
</evidence>
<keyword evidence="5 7" id="KW-1133">Transmembrane helix</keyword>
<dbReference type="InterPro" id="IPR033118">
    <property type="entry name" value="EXPERA"/>
</dbReference>
<dbReference type="Proteomes" id="UP000008370">
    <property type="component" value="Unassembled WGS sequence"/>
</dbReference>
<dbReference type="PIRSF" id="PIRSF031032">
    <property type="entry name" value="TMP_97_prd"/>
    <property type="match status" value="1"/>
</dbReference>
<evidence type="ECO:0000256" key="2">
    <source>
        <dbReference type="ARBA" id="ARBA00009096"/>
    </source>
</evidence>
<evidence type="ECO:0000256" key="3">
    <source>
        <dbReference type="ARBA" id="ARBA00022692"/>
    </source>
</evidence>
<dbReference type="PANTHER" id="PTHR31204:SF1">
    <property type="entry name" value="SIGMA INTRACELLULAR RECEPTOR 2"/>
    <property type="match status" value="1"/>
</dbReference>
<organism evidence="9 10">
    <name type="scientific">Phanerochaete carnosa (strain HHB-10118-sp)</name>
    <name type="common">White-rot fungus</name>
    <name type="synonym">Peniophora carnosa</name>
    <dbReference type="NCBI Taxonomy" id="650164"/>
    <lineage>
        <taxon>Eukaryota</taxon>
        <taxon>Fungi</taxon>
        <taxon>Dikarya</taxon>
        <taxon>Basidiomycota</taxon>
        <taxon>Agaricomycotina</taxon>
        <taxon>Agaricomycetes</taxon>
        <taxon>Polyporales</taxon>
        <taxon>Phanerochaetaceae</taxon>
        <taxon>Phanerochaete</taxon>
    </lineage>
</organism>
<feature type="transmembrane region" description="Helical" evidence="7">
    <location>
        <begin position="106"/>
        <end position="131"/>
    </location>
</feature>
<feature type="transmembrane region" description="Helical" evidence="7">
    <location>
        <begin position="151"/>
        <end position="173"/>
    </location>
</feature>
<dbReference type="OrthoDB" id="433124at2759"/>
<comment type="subcellular location">
    <subcellularLocation>
        <location evidence="1">Endoplasmic reticulum membrane</location>
        <topology evidence="1">Multi-pass membrane protein</topology>
    </subcellularLocation>
</comment>
<dbReference type="HOGENOM" id="CLU_086812_3_0_1"/>
<evidence type="ECO:0000256" key="4">
    <source>
        <dbReference type="ARBA" id="ARBA00022824"/>
    </source>
</evidence>